<dbReference type="AlphaFoldDB" id="A0A914YBY2"/>
<proteinExistence type="predicted"/>
<evidence type="ECO:0000313" key="1">
    <source>
        <dbReference type="Proteomes" id="UP000887577"/>
    </source>
</evidence>
<dbReference type="WBParaSite" id="PSU_v2.g16268.t1">
    <property type="protein sequence ID" value="PSU_v2.g16268.t1"/>
    <property type="gene ID" value="PSU_v2.g16268"/>
</dbReference>
<reference evidence="2" key="1">
    <citation type="submission" date="2022-11" db="UniProtKB">
        <authorList>
            <consortium name="WormBaseParasite"/>
        </authorList>
    </citation>
    <scope>IDENTIFICATION</scope>
</reference>
<name>A0A914YBY2_9BILA</name>
<sequence length="422" mass="49909">MSFHQEAVFQNNVLVRQIINHLINGPAILLHIALINKKFNEEICSRLRQIKSLDFYSIKNEQLSSSSSEMDKSEVEGEVEVEIEVEIEKEEEGSSIQYGFNQILCNNLSIFYSNLSFVTHQSPIISLNFHDLKNDDLKLDSLLRLKGIQSLSFHPSQRHTSNVIYHELIDKNLTTLQTLSHPPENFLKSLLRDDACLKLDYLEINIDVLRSMHYGIREKEDVYLFEVKKEFEDILEKKLKVKSLTLHGHNRARFQSIYYTLLTEANVSTLKMICDEPIVMSEDLIIFQEWKNRNKRFPQIIDFELIFWDDILKTHYDTAMILLLDVFPHLTKIKFGSQKSYSADECFEIIESIKQYWKKNILDKREHHIHLNAVIPKEQQNNFELRLQTHKSYRNLSKSCNIWFYTMRINIENCLQINFQFL</sequence>
<organism evidence="1 2">
    <name type="scientific">Panagrolaimus superbus</name>
    <dbReference type="NCBI Taxonomy" id="310955"/>
    <lineage>
        <taxon>Eukaryota</taxon>
        <taxon>Metazoa</taxon>
        <taxon>Ecdysozoa</taxon>
        <taxon>Nematoda</taxon>
        <taxon>Chromadorea</taxon>
        <taxon>Rhabditida</taxon>
        <taxon>Tylenchina</taxon>
        <taxon>Panagrolaimomorpha</taxon>
        <taxon>Panagrolaimoidea</taxon>
        <taxon>Panagrolaimidae</taxon>
        <taxon>Panagrolaimus</taxon>
    </lineage>
</organism>
<evidence type="ECO:0000313" key="2">
    <source>
        <dbReference type="WBParaSite" id="PSU_v2.g16268.t1"/>
    </source>
</evidence>
<keyword evidence="1" id="KW-1185">Reference proteome</keyword>
<accession>A0A914YBY2</accession>
<protein>
    <submittedName>
        <fullName evidence="2">DUF38 domain-containing protein</fullName>
    </submittedName>
</protein>
<dbReference type="Proteomes" id="UP000887577">
    <property type="component" value="Unplaced"/>
</dbReference>